<proteinExistence type="predicted"/>
<dbReference type="AlphaFoldDB" id="A0A0A9ETG8"/>
<protein>
    <submittedName>
        <fullName evidence="1">Uncharacterized protein</fullName>
    </submittedName>
</protein>
<dbReference type="EMBL" id="GBRH01193866">
    <property type="protein sequence ID" value="JAE04030.1"/>
    <property type="molecule type" value="Transcribed_RNA"/>
</dbReference>
<accession>A0A0A9ETG8</accession>
<organism evidence="1">
    <name type="scientific">Arundo donax</name>
    <name type="common">Giant reed</name>
    <name type="synonym">Donax arundinaceus</name>
    <dbReference type="NCBI Taxonomy" id="35708"/>
    <lineage>
        <taxon>Eukaryota</taxon>
        <taxon>Viridiplantae</taxon>
        <taxon>Streptophyta</taxon>
        <taxon>Embryophyta</taxon>
        <taxon>Tracheophyta</taxon>
        <taxon>Spermatophyta</taxon>
        <taxon>Magnoliopsida</taxon>
        <taxon>Liliopsida</taxon>
        <taxon>Poales</taxon>
        <taxon>Poaceae</taxon>
        <taxon>PACMAD clade</taxon>
        <taxon>Arundinoideae</taxon>
        <taxon>Arundineae</taxon>
        <taxon>Arundo</taxon>
    </lineage>
</organism>
<sequence>MRDDSSRTTEKLKNLLYIIGVSMTCKSITVTDSGI</sequence>
<name>A0A0A9ETG8_ARUDO</name>
<evidence type="ECO:0000313" key="1">
    <source>
        <dbReference type="EMBL" id="JAE04030.1"/>
    </source>
</evidence>
<reference evidence="1" key="2">
    <citation type="journal article" date="2015" name="Data Brief">
        <title>Shoot transcriptome of the giant reed, Arundo donax.</title>
        <authorList>
            <person name="Barrero R.A."/>
            <person name="Guerrero F.D."/>
            <person name="Moolhuijzen P."/>
            <person name="Goolsby J.A."/>
            <person name="Tidwell J."/>
            <person name="Bellgard S.E."/>
            <person name="Bellgard M.I."/>
        </authorList>
    </citation>
    <scope>NUCLEOTIDE SEQUENCE</scope>
    <source>
        <tissue evidence="1">Shoot tissue taken approximately 20 cm above the soil surface</tissue>
    </source>
</reference>
<reference evidence="1" key="1">
    <citation type="submission" date="2014-09" db="EMBL/GenBank/DDBJ databases">
        <authorList>
            <person name="Magalhaes I.L.F."/>
            <person name="Oliveira U."/>
            <person name="Santos F.R."/>
            <person name="Vidigal T.H.D.A."/>
            <person name="Brescovit A.D."/>
            <person name="Santos A.J."/>
        </authorList>
    </citation>
    <scope>NUCLEOTIDE SEQUENCE</scope>
    <source>
        <tissue evidence="1">Shoot tissue taken approximately 20 cm above the soil surface</tissue>
    </source>
</reference>